<dbReference type="NCBIfam" id="TIGR04183">
    <property type="entry name" value="Por_Secre_tail"/>
    <property type="match status" value="1"/>
</dbReference>
<protein>
    <submittedName>
        <fullName evidence="1">Por secretion system C-terminal sorting domain-containing protein</fullName>
    </submittedName>
</protein>
<dbReference type="Proteomes" id="UP000199021">
    <property type="component" value="Unassembled WGS sequence"/>
</dbReference>
<dbReference type="InterPro" id="IPR026444">
    <property type="entry name" value="Secre_tail"/>
</dbReference>
<gene>
    <name evidence="1" type="ORF">SAMN05444359_102166</name>
</gene>
<dbReference type="EMBL" id="FOFB01000002">
    <property type="protein sequence ID" value="SEP78248.1"/>
    <property type="molecule type" value="Genomic_DNA"/>
</dbReference>
<reference evidence="2" key="1">
    <citation type="submission" date="2016-10" db="EMBL/GenBank/DDBJ databases">
        <authorList>
            <person name="Varghese N."/>
            <person name="Submissions S."/>
        </authorList>
    </citation>
    <scope>NUCLEOTIDE SEQUENCE [LARGE SCALE GENOMIC DNA]</scope>
    <source>
        <strain evidence="2">DSM 24740</strain>
    </source>
</reference>
<dbReference type="InterPro" id="IPR011047">
    <property type="entry name" value="Quinoprotein_ADH-like_sf"/>
</dbReference>
<evidence type="ECO:0000313" key="2">
    <source>
        <dbReference type="Proteomes" id="UP000199021"/>
    </source>
</evidence>
<dbReference type="InParanoid" id="A0A1H9AQQ6"/>
<dbReference type="SUPFAM" id="SSF50998">
    <property type="entry name" value="Quinoprotein alcohol dehydrogenase-like"/>
    <property type="match status" value="1"/>
</dbReference>
<sequence length="504" mass="55990">MVAAQSHLTNEVVLFDGVADVTALPTFEISPLDGSVLVVNSSGIHDNIRVAELYNEDLLLIANENDTSDVDGTLTQITKDSGLGHVGVTSHLTFQNSFNWFEIFSFGASGSTSLFQSDDTEESLTATHILSVNNATLFAAGNTYGYFTPTPDSVFIEQFKDRQPTWRVNEPGNHVLALDRSDEFIQLTIVQANKLNVFSYNMGTGAMENSYSIDISDYRFMPLVYRFPKSNVTLVAKATETYEVSCFDVNGFKWGYHKLQTAETTSIDRIGDIQFDDEGNVYLTGIFYTQETGSGVLISKLSPDGDLKWERRYDNAPNLKTWSSHSIINGDILYVSGQETTENGGWSQFLVAYSLDDGQLLKESKTPENGEYRFSTKALKVCDNQVLALGTVNGPDREEFVLRKFDFPTTPTSTDNLSSSRLNGEKLIVYPNPAERMSASVKLTDQHTISYLEIISISGQVEDQLRIAPGQQEVRIPVTKPGAYIVIAYNQDHQAVARERVIIR</sequence>
<dbReference type="STRING" id="478744.SAMN05444359_102166"/>
<evidence type="ECO:0000313" key="1">
    <source>
        <dbReference type="EMBL" id="SEP78248.1"/>
    </source>
</evidence>
<name>A0A1H9AQQ6_9BACT</name>
<organism evidence="1 2">
    <name type="scientific">Neolewinella agarilytica</name>
    <dbReference type="NCBI Taxonomy" id="478744"/>
    <lineage>
        <taxon>Bacteria</taxon>
        <taxon>Pseudomonadati</taxon>
        <taxon>Bacteroidota</taxon>
        <taxon>Saprospiria</taxon>
        <taxon>Saprospirales</taxon>
        <taxon>Lewinellaceae</taxon>
        <taxon>Neolewinella</taxon>
    </lineage>
</organism>
<keyword evidence="2" id="KW-1185">Reference proteome</keyword>
<dbReference type="AlphaFoldDB" id="A0A1H9AQQ6"/>
<accession>A0A1H9AQQ6</accession>
<proteinExistence type="predicted"/>